<sequence length="281" mass="29575">MEADRNMTSFRRPDPRETVAGDGGGRHAPVSQDMEAIFGKKGATLPPLPTIQRPRARPIVIRPGAADDDRGTGWRLAGAAALATLVAAVITITAQRQDAGQDAAPLPPRQEIAARDVGAPPPQPQPELAPAPVASVEPPAPEPVAVVAASASPPAKKPPARPARAKRKAASKTEQLADASPSQPAPVAVAAAPAQPRCEGMTANREAWCLRPAVLEADKDLRAAYANAINIGVARSTLSSYRKRWAKLRKQSSDEPRHLIGSYRAMTEELALLSTQARAGR</sequence>
<feature type="compositionally biased region" description="Low complexity" evidence="1">
    <location>
        <begin position="130"/>
        <end position="154"/>
    </location>
</feature>
<protein>
    <submittedName>
        <fullName evidence="2">Uncharacterized protein</fullName>
    </submittedName>
</protein>
<proteinExistence type="predicted"/>
<evidence type="ECO:0000256" key="1">
    <source>
        <dbReference type="SAM" id="MobiDB-lite"/>
    </source>
</evidence>
<evidence type="ECO:0000313" key="2">
    <source>
        <dbReference type="EMBL" id="SNS34820.1"/>
    </source>
</evidence>
<feature type="compositionally biased region" description="Pro residues" evidence="1">
    <location>
        <begin position="119"/>
        <end position="129"/>
    </location>
</feature>
<organism evidence="2 3">
    <name type="scientific">Edaphosphingomonas laterariae</name>
    <dbReference type="NCBI Taxonomy" id="861865"/>
    <lineage>
        <taxon>Bacteria</taxon>
        <taxon>Pseudomonadati</taxon>
        <taxon>Pseudomonadota</taxon>
        <taxon>Alphaproteobacteria</taxon>
        <taxon>Sphingomonadales</taxon>
        <taxon>Rhizorhabdaceae</taxon>
        <taxon>Edaphosphingomonas</taxon>
    </lineage>
</organism>
<feature type="region of interest" description="Disordered" evidence="1">
    <location>
        <begin position="97"/>
        <end position="191"/>
    </location>
</feature>
<dbReference type="Proteomes" id="UP000198281">
    <property type="component" value="Unassembled WGS sequence"/>
</dbReference>
<evidence type="ECO:0000313" key="3">
    <source>
        <dbReference type="Proteomes" id="UP000198281"/>
    </source>
</evidence>
<gene>
    <name evidence="2" type="ORF">SAMN06295912_1053</name>
</gene>
<dbReference type="AlphaFoldDB" id="A0A239DQN6"/>
<dbReference type="EMBL" id="FZOS01000005">
    <property type="protein sequence ID" value="SNS34820.1"/>
    <property type="molecule type" value="Genomic_DNA"/>
</dbReference>
<feature type="compositionally biased region" description="Low complexity" evidence="1">
    <location>
        <begin position="179"/>
        <end position="191"/>
    </location>
</feature>
<accession>A0A239DQN6</accession>
<reference evidence="3" key="1">
    <citation type="submission" date="2017-06" db="EMBL/GenBank/DDBJ databases">
        <authorList>
            <person name="Varghese N."/>
            <person name="Submissions S."/>
        </authorList>
    </citation>
    <scope>NUCLEOTIDE SEQUENCE [LARGE SCALE GENOMIC DNA]</scope>
    <source>
        <strain evidence="3">LNB2</strain>
    </source>
</reference>
<keyword evidence="3" id="KW-1185">Reference proteome</keyword>
<name>A0A239DQN6_9SPHN</name>
<feature type="region of interest" description="Disordered" evidence="1">
    <location>
        <begin position="1"/>
        <end position="30"/>
    </location>
</feature>